<dbReference type="GO" id="GO:0020037">
    <property type="term" value="F:heme binding"/>
    <property type="evidence" value="ECO:0007669"/>
    <property type="project" value="InterPro"/>
</dbReference>
<gene>
    <name evidence="9" type="ORF">HUK82_09935</name>
</gene>
<evidence type="ECO:0000256" key="5">
    <source>
        <dbReference type="ARBA" id="ARBA00023004"/>
    </source>
</evidence>
<proteinExistence type="predicted"/>
<comment type="caution">
    <text evidence="9">The sequence shown here is derived from an EMBL/GenBank/DDBJ whole genome shotgun (WGS) entry which is preliminary data.</text>
</comment>
<evidence type="ECO:0000313" key="10">
    <source>
        <dbReference type="Proteomes" id="UP000585665"/>
    </source>
</evidence>
<evidence type="ECO:0000259" key="7">
    <source>
        <dbReference type="Pfam" id="PF01077"/>
    </source>
</evidence>
<keyword evidence="4" id="KW-0560">Oxidoreductase</keyword>
<evidence type="ECO:0000256" key="3">
    <source>
        <dbReference type="ARBA" id="ARBA00022723"/>
    </source>
</evidence>
<dbReference type="InterPro" id="IPR005117">
    <property type="entry name" value="NiRdtase/SiRdtase_haem-b_fer"/>
</dbReference>
<feature type="domain" description="Nitrite/Sulfite reductase ferredoxin-like" evidence="8">
    <location>
        <begin position="64"/>
        <end position="122"/>
    </location>
</feature>
<keyword evidence="3" id="KW-0479">Metal-binding</keyword>
<keyword evidence="1" id="KW-0004">4Fe-4S</keyword>
<dbReference type="PANTHER" id="PTHR32439:SF9">
    <property type="entry name" value="BLR3264 PROTEIN"/>
    <property type="match status" value="1"/>
</dbReference>
<dbReference type="Gene3D" id="3.90.480.20">
    <property type="match status" value="1"/>
</dbReference>
<evidence type="ECO:0000259" key="8">
    <source>
        <dbReference type="Pfam" id="PF03460"/>
    </source>
</evidence>
<dbReference type="RefSeq" id="WP_176613812.1">
    <property type="nucleotide sequence ID" value="NZ_JABXXR010000071.1"/>
</dbReference>
<dbReference type="Pfam" id="PF01077">
    <property type="entry name" value="NIR_SIR"/>
    <property type="match status" value="2"/>
</dbReference>
<dbReference type="InterPro" id="IPR051329">
    <property type="entry name" value="NIR_SIR_4Fe-4S"/>
</dbReference>
<reference evidence="9 10" key="1">
    <citation type="submission" date="2020-06" db="EMBL/GenBank/DDBJ databases">
        <title>Description of novel acetic acid bacteria.</title>
        <authorList>
            <person name="Sombolestani A."/>
        </authorList>
    </citation>
    <scope>NUCLEOTIDE SEQUENCE [LARGE SCALE GENOMIC DNA]</scope>
    <source>
        <strain evidence="9 10">LMG 27010</strain>
    </source>
</reference>
<evidence type="ECO:0000256" key="1">
    <source>
        <dbReference type="ARBA" id="ARBA00022485"/>
    </source>
</evidence>
<feature type="domain" description="Nitrite/sulphite reductase 4Fe-4S" evidence="7">
    <location>
        <begin position="131"/>
        <end position="283"/>
    </location>
</feature>
<evidence type="ECO:0000256" key="4">
    <source>
        <dbReference type="ARBA" id="ARBA00023002"/>
    </source>
</evidence>
<dbReference type="SUPFAM" id="SSF55124">
    <property type="entry name" value="Nitrite/Sulfite reductase N-terminal domain-like"/>
    <property type="match status" value="2"/>
</dbReference>
<dbReference type="Pfam" id="PF03460">
    <property type="entry name" value="NIR_SIR_ferr"/>
    <property type="match status" value="2"/>
</dbReference>
<evidence type="ECO:0000256" key="6">
    <source>
        <dbReference type="ARBA" id="ARBA00023014"/>
    </source>
</evidence>
<dbReference type="EMBL" id="JABXXR010000071">
    <property type="protein sequence ID" value="NVN40881.1"/>
    <property type="molecule type" value="Genomic_DNA"/>
</dbReference>
<dbReference type="GO" id="GO:0016491">
    <property type="term" value="F:oxidoreductase activity"/>
    <property type="evidence" value="ECO:0007669"/>
    <property type="project" value="UniProtKB-KW"/>
</dbReference>
<feature type="domain" description="Nitrite/sulphite reductase 4Fe-4S" evidence="7">
    <location>
        <begin position="424"/>
        <end position="559"/>
    </location>
</feature>
<feature type="domain" description="Nitrite/Sulfite reductase ferredoxin-like" evidence="8">
    <location>
        <begin position="357"/>
        <end position="410"/>
    </location>
</feature>
<protein>
    <submittedName>
        <fullName evidence="9">Nitrite/sulfite reductase</fullName>
    </submittedName>
</protein>
<evidence type="ECO:0000256" key="2">
    <source>
        <dbReference type="ARBA" id="ARBA00022617"/>
    </source>
</evidence>
<dbReference type="GO" id="GO:0046872">
    <property type="term" value="F:metal ion binding"/>
    <property type="evidence" value="ECO:0007669"/>
    <property type="project" value="UniProtKB-KW"/>
</dbReference>
<dbReference type="Gene3D" id="3.30.413.10">
    <property type="entry name" value="Sulfite Reductase Hemoprotein, domain 1"/>
    <property type="match status" value="2"/>
</dbReference>
<keyword evidence="5" id="KW-0408">Iron</keyword>
<accession>A0A850PI43</accession>
<name>A0A850PI43_9PROT</name>
<dbReference type="GO" id="GO:0051539">
    <property type="term" value="F:4 iron, 4 sulfur cluster binding"/>
    <property type="evidence" value="ECO:0007669"/>
    <property type="project" value="UniProtKB-KW"/>
</dbReference>
<dbReference type="InterPro" id="IPR036136">
    <property type="entry name" value="Nit/Sulf_reduc_fer-like_dom_sf"/>
</dbReference>
<sequence length="563" mass="62438">MSDTATRPLPVGHYTYDQVDHDFLRARVEQFRDQVARRISGELSEDEFKPLRLMNGLYHQLHAYMLRVAVPYGTMDARQVRMLAHIARTYDRDYGHFTTRQNIQFNWIRLEDTPEILEQLASVEMHAIQTSGNCIRNVTSDEFAGAAADELVDPRVHAEILRQWSTLHPEFTFLPRKFKIAISGSPHDRVAARFHDIGVVAKPGPDGAVRFEVFVGGGMGRTPIVGVRIHDHLPEEDLLAYLEAILRVYNAYGRRDNIYKARIKILVQALGLDAFREKVEAEFAAMDRARYRLTPETVAAIRARFGTPDLIAPADAPAKLAADRAANPHFDRWARTNTHPHRAPGFICVAVSVKPAGGIPGDATSHQIDALADIAERFSFDELRVTHMQNIVFGHVRQDELLALWHALGEAGLATPNLGLIGDIIACPGLDYCALANARSIPIAQKISARFADPTLQEQIGRIHVNISGCINACGHHHAGHIGILGVDKKGEEFFQITLGGSAEDDAAIGQIIGPALPEDATVDAVARLIETYLTLRQEGERFLDTYRRLGQAPFKDSVYATA</sequence>
<dbReference type="AlphaFoldDB" id="A0A850PI43"/>
<dbReference type="SUPFAM" id="SSF56014">
    <property type="entry name" value="Nitrite and sulphite reductase 4Fe-4S domain-like"/>
    <property type="match status" value="2"/>
</dbReference>
<organism evidence="9 10">
    <name type="scientific">Ameyamaea chiangmaiensis</name>
    <dbReference type="NCBI Taxonomy" id="442969"/>
    <lineage>
        <taxon>Bacteria</taxon>
        <taxon>Pseudomonadati</taxon>
        <taxon>Pseudomonadota</taxon>
        <taxon>Alphaproteobacteria</taxon>
        <taxon>Acetobacterales</taxon>
        <taxon>Acetobacteraceae</taxon>
        <taxon>Ameyamaea</taxon>
    </lineage>
</organism>
<dbReference type="InterPro" id="IPR006067">
    <property type="entry name" value="NO2/SO3_Rdtase_4Fe4S_dom"/>
</dbReference>
<evidence type="ECO:0000313" key="9">
    <source>
        <dbReference type="EMBL" id="NVN40881.1"/>
    </source>
</evidence>
<dbReference type="Gene3D" id="3.90.480.10">
    <property type="entry name" value="Sulfite Reductase Hemoprotein,Domain 2"/>
    <property type="match status" value="1"/>
</dbReference>
<keyword evidence="2" id="KW-0349">Heme</keyword>
<dbReference type="InterPro" id="IPR045854">
    <property type="entry name" value="NO2/SO3_Rdtase_4Fe4S_sf"/>
</dbReference>
<dbReference type="Proteomes" id="UP000585665">
    <property type="component" value="Unassembled WGS sequence"/>
</dbReference>
<keyword evidence="6" id="KW-0411">Iron-sulfur</keyword>
<keyword evidence="10" id="KW-1185">Reference proteome</keyword>
<dbReference type="PANTHER" id="PTHR32439">
    <property type="entry name" value="FERREDOXIN--NITRITE REDUCTASE, CHLOROPLASTIC"/>
    <property type="match status" value="1"/>
</dbReference>